<dbReference type="Gene3D" id="3.30.1480.10">
    <property type="entry name" value="NusA, N-terminal domain"/>
    <property type="match status" value="1"/>
</dbReference>
<keyword evidence="6 7" id="KW-0804">Transcription</keyword>
<comment type="subcellular location">
    <subcellularLocation>
        <location evidence="7">Cytoplasm</location>
    </subcellularLocation>
</comment>
<evidence type="ECO:0000259" key="8">
    <source>
        <dbReference type="PROSITE" id="PS50126"/>
    </source>
</evidence>
<keyword evidence="2 7" id="KW-0963">Cytoplasm</keyword>
<dbReference type="InterPro" id="IPR012340">
    <property type="entry name" value="NA-bd_OB-fold"/>
</dbReference>
<dbReference type="SUPFAM" id="SSF54814">
    <property type="entry name" value="Prokaryotic type KH domain (KH-domain type II)"/>
    <property type="match status" value="2"/>
</dbReference>
<protein>
    <recommendedName>
        <fullName evidence="7">Transcription termination/antitermination protein NusA</fullName>
    </recommendedName>
</protein>
<dbReference type="FunFam" id="3.30.300.20:FF:000002">
    <property type="entry name" value="Transcription termination/antitermination protein NusA"/>
    <property type="match status" value="1"/>
</dbReference>
<dbReference type="PANTHER" id="PTHR22648:SF0">
    <property type="entry name" value="TRANSCRIPTION TERMINATION_ANTITERMINATION PROTEIN NUSA"/>
    <property type="match status" value="1"/>
</dbReference>
<dbReference type="Pfam" id="PF26594">
    <property type="entry name" value="KH_NusA_2nd"/>
    <property type="match status" value="1"/>
</dbReference>
<dbReference type="SMART" id="SM00322">
    <property type="entry name" value="KH"/>
    <property type="match status" value="2"/>
</dbReference>
<dbReference type="InterPro" id="IPR013735">
    <property type="entry name" value="TF_NusA_N"/>
</dbReference>
<comment type="function">
    <text evidence="7">Participates in both transcription termination and antitermination.</text>
</comment>
<dbReference type="InterPro" id="IPR010213">
    <property type="entry name" value="TF_NusA"/>
</dbReference>
<dbReference type="InterPro" id="IPR025249">
    <property type="entry name" value="TF_NusA_KH_1st"/>
</dbReference>
<comment type="subunit">
    <text evidence="7">Monomer. Binds directly to the core enzyme of the DNA-dependent RNA polymerase and to nascent RNA.</text>
</comment>
<dbReference type="SUPFAM" id="SSF69705">
    <property type="entry name" value="Transcription factor NusA, N-terminal domain"/>
    <property type="match status" value="1"/>
</dbReference>
<dbReference type="GO" id="GO:0003700">
    <property type="term" value="F:DNA-binding transcription factor activity"/>
    <property type="evidence" value="ECO:0007669"/>
    <property type="project" value="InterPro"/>
</dbReference>
<gene>
    <name evidence="7 9" type="primary">nusA</name>
    <name evidence="9" type="ORF">E5Z56_04475</name>
</gene>
<dbReference type="PROSITE" id="PS50084">
    <property type="entry name" value="KH_TYPE_1"/>
    <property type="match status" value="1"/>
</dbReference>
<dbReference type="Pfam" id="PF08529">
    <property type="entry name" value="NusA_N"/>
    <property type="match status" value="1"/>
</dbReference>
<evidence type="ECO:0000313" key="10">
    <source>
        <dbReference type="Proteomes" id="UP000301475"/>
    </source>
</evidence>
<dbReference type="GO" id="GO:0031564">
    <property type="term" value="P:transcription antitermination"/>
    <property type="evidence" value="ECO:0007669"/>
    <property type="project" value="UniProtKB-UniRule"/>
</dbReference>
<dbReference type="InterPro" id="IPR036555">
    <property type="entry name" value="NusA_N_sf"/>
</dbReference>
<evidence type="ECO:0000256" key="2">
    <source>
        <dbReference type="ARBA" id="ARBA00022490"/>
    </source>
</evidence>
<dbReference type="Gene3D" id="3.30.300.20">
    <property type="match status" value="2"/>
</dbReference>
<dbReference type="OrthoDB" id="9807233at2"/>
<dbReference type="InterPro" id="IPR004087">
    <property type="entry name" value="KH_dom"/>
</dbReference>
<evidence type="ECO:0000256" key="7">
    <source>
        <dbReference type="HAMAP-Rule" id="MF_00945"/>
    </source>
</evidence>
<dbReference type="EMBL" id="CP039381">
    <property type="protein sequence ID" value="QCT06663.1"/>
    <property type="molecule type" value="Genomic_DNA"/>
</dbReference>
<dbReference type="InterPro" id="IPR058582">
    <property type="entry name" value="KH_NusA_2nd"/>
</dbReference>
<sequence length="414" mass="45526">MNNKALFEALRSLEQEKGISMDAMITQISKAIVIACKNNYGGNDDVEISMVPEKNSFDVKLNKEVVEEVFDPDYEISLEDAQKIKKSATIGDKVAISLDPKNLGRIAVQTARSVIRQGIRDGEKGQMLAEFQSKQQEIVTAKVERIDPVSGGITIRIGKAEAVLPKSEQIGDETFKEGDLIKVYIVDVRTTDRGPRAFISRTHPDFVKRLFETEVPEIFDGVVEIKSVSREAGSRTKMAVYSNDKTIDAVGSCIGAKGARVNTIVEELGGEKIDIVEWSEDPAKFIAASLSPATVIKVVIEDLEGKSCRVTVPDNQLSLAIGNKGQNARLAAKLTGWKIDIRPESGFFGEDEETEDEVLIDNTEDTTPEEVENIATETEEVEETAAEEPTEEVPVVEMNVDSFIDDILRTGNEE</sequence>
<dbReference type="SUPFAM" id="SSF50249">
    <property type="entry name" value="Nucleic acid-binding proteins"/>
    <property type="match status" value="1"/>
</dbReference>
<dbReference type="CDD" id="cd02134">
    <property type="entry name" value="KH-II_NusA_rpt1"/>
    <property type="match status" value="1"/>
</dbReference>
<dbReference type="AlphaFoldDB" id="A0A4V1G517"/>
<dbReference type="SMART" id="SM00316">
    <property type="entry name" value="S1"/>
    <property type="match status" value="1"/>
</dbReference>
<dbReference type="CDD" id="cd04455">
    <property type="entry name" value="S1_NusA"/>
    <property type="match status" value="1"/>
</dbReference>
<evidence type="ECO:0000256" key="1">
    <source>
        <dbReference type="ARBA" id="ARBA00022472"/>
    </source>
</evidence>
<keyword evidence="10" id="KW-1185">Reference proteome</keyword>
<dbReference type="Gene3D" id="2.40.50.140">
    <property type="entry name" value="Nucleic acid-binding proteins"/>
    <property type="match status" value="1"/>
</dbReference>
<keyword evidence="4 7" id="KW-0694">RNA-binding</keyword>
<proteinExistence type="inferred from homology"/>
<keyword evidence="5 7" id="KW-0805">Transcription regulation</keyword>
<dbReference type="GO" id="GO:0003723">
    <property type="term" value="F:RNA binding"/>
    <property type="evidence" value="ECO:0007669"/>
    <property type="project" value="UniProtKB-UniRule"/>
</dbReference>
<dbReference type="InterPro" id="IPR015946">
    <property type="entry name" value="KH_dom-like_a/b"/>
</dbReference>
<evidence type="ECO:0000313" key="9">
    <source>
        <dbReference type="EMBL" id="QCT06663.1"/>
    </source>
</evidence>
<feature type="domain" description="S1 motif" evidence="8">
    <location>
        <begin position="136"/>
        <end position="202"/>
    </location>
</feature>
<keyword evidence="1 7" id="KW-0806">Transcription termination</keyword>
<evidence type="ECO:0000256" key="3">
    <source>
        <dbReference type="ARBA" id="ARBA00022814"/>
    </source>
</evidence>
<dbReference type="PROSITE" id="PS50126">
    <property type="entry name" value="S1"/>
    <property type="match status" value="1"/>
</dbReference>
<dbReference type="InterPro" id="IPR030842">
    <property type="entry name" value="TF_NusA_bacterial"/>
</dbReference>
<name>A0A4V1G517_9FIRM</name>
<comment type="similarity">
    <text evidence="7">Belongs to the NusA family.</text>
</comment>
<accession>A0A4V1G517</accession>
<dbReference type="GO" id="GO:0006353">
    <property type="term" value="P:DNA-templated transcription termination"/>
    <property type="evidence" value="ECO:0007669"/>
    <property type="project" value="UniProtKB-UniRule"/>
</dbReference>
<dbReference type="FunFam" id="3.30.300.20:FF:000005">
    <property type="entry name" value="Transcription termination/antitermination protein NusA"/>
    <property type="match status" value="1"/>
</dbReference>
<keyword evidence="3 7" id="KW-0889">Transcription antitermination</keyword>
<organism evidence="9 10">
    <name type="scientific">Ruminococcus bovis</name>
    <dbReference type="NCBI Taxonomy" id="2564099"/>
    <lineage>
        <taxon>Bacteria</taxon>
        <taxon>Bacillati</taxon>
        <taxon>Bacillota</taxon>
        <taxon>Clostridia</taxon>
        <taxon>Eubacteriales</taxon>
        <taxon>Oscillospiraceae</taxon>
        <taxon>Ruminococcus</taxon>
    </lineage>
</organism>
<dbReference type="Proteomes" id="UP000301475">
    <property type="component" value="Chromosome"/>
</dbReference>
<dbReference type="NCBIfam" id="TIGR01953">
    <property type="entry name" value="NusA"/>
    <property type="match status" value="1"/>
</dbReference>
<evidence type="ECO:0000256" key="4">
    <source>
        <dbReference type="ARBA" id="ARBA00022884"/>
    </source>
</evidence>
<dbReference type="HAMAP" id="MF_00945_B">
    <property type="entry name" value="NusA_B"/>
    <property type="match status" value="1"/>
</dbReference>
<dbReference type="RefSeq" id="WP_138156715.1">
    <property type="nucleotide sequence ID" value="NZ_CP039381.1"/>
</dbReference>
<dbReference type="Pfam" id="PF00575">
    <property type="entry name" value="S1"/>
    <property type="match status" value="1"/>
</dbReference>
<reference evidence="9 10" key="1">
    <citation type="submission" date="2019-04" db="EMBL/GenBank/DDBJ databases">
        <authorList>
            <person name="Embree M."/>
            <person name="Gaffney J.R."/>
        </authorList>
    </citation>
    <scope>NUCLEOTIDE SEQUENCE [LARGE SCALE GENOMIC DNA]</scope>
    <source>
        <strain evidence="9 10">JE7A12</strain>
    </source>
</reference>
<dbReference type="PANTHER" id="PTHR22648">
    <property type="entry name" value="TRANSCRIPTION TERMINATION FACTOR NUSA"/>
    <property type="match status" value="1"/>
</dbReference>
<dbReference type="KEGG" id="ruj:E5Z56_04475"/>
<dbReference type="Pfam" id="PF13184">
    <property type="entry name" value="KH_NusA_1st"/>
    <property type="match status" value="1"/>
</dbReference>
<evidence type="ECO:0000256" key="5">
    <source>
        <dbReference type="ARBA" id="ARBA00023015"/>
    </source>
</evidence>
<evidence type="ECO:0000256" key="6">
    <source>
        <dbReference type="ARBA" id="ARBA00023163"/>
    </source>
</evidence>
<dbReference type="InterPro" id="IPR009019">
    <property type="entry name" value="KH_sf_prok-type"/>
</dbReference>
<dbReference type="GO" id="GO:0005829">
    <property type="term" value="C:cytosol"/>
    <property type="evidence" value="ECO:0007669"/>
    <property type="project" value="TreeGrafter"/>
</dbReference>
<dbReference type="InterPro" id="IPR003029">
    <property type="entry name" value="S1_domain"/>
</dbReference>
<dbReference type="CDD" id="cd22529">
    <property type="entry name" value="KH-II_NusA_rpt2"/>
    <property type="match status" value="1"/>
</dbReference>